<comment type="caution">
    <text evidence="4">The sequence shown here is derived from an EMBL/GenBank/DDBJ whole genome shotgun (WGS) entry which is preliminary data.</text>
</comment>
<keyword evidence="2" id="KW-0418">Kinase</keyword>
<dbReference type="InterPro" id="IPR012893">
    <property type="entry name" value="HipA-like_C"/>
</dbReference>
<proteinExistence type="predicted"/>
<evidence type="ECO:0000256" key="2">
    <source>
        <dbReference type="ARBA" id="ARBA00022777"/>
    </source>
</evidence>
<name>A0A0D8HHA4_9ACTN</name>
<dbReference type="AlphaFoldDB" id="A0A0D8HHA4"/>
<dbReference type="GO" id="GO:0016301">
    <property type="term" value="F:kinase activity"/>
    <property type="evidence" value="ECO:0007669"/>
    <property type="project" value="UniProtKB-KW"/>
</dbReference>
<dbReference type="STRING" id="1280514.AXFE_19710"/>
<keyword evidence="5" id="KW-1185">Reference proteome</keyword>
<reference evidence="4 5" key="1">
    <citation type="submission" date="2015-01" db="EMBL/GenBank/DDBJ databases">
        <title>Draft genome of the acidophilic iron oxidizer Acidithrix ferrooxidans strain Py-F3.</title>
        <authorList>
            <person name="Poehlein A."/>
            <person name="Eisen S."/>
            <person name="Schloemann M."/>
            <person name="Johnson B.D."/>
            <person name="Daniel R."/>
            <person name="Muehling M."/>
        </authorList>
    </citation>
    <scope>NUCLEOTIDE SEQUENCE [LARGE SCALE GENOMIC DNA]</scope>
    <source>
        <strain evidence="4 5">Py-F3</strain>
    </source>
</reference>
<evidence type="ECO:0000313" key="4">
    <source>
        <dbReference type="EMBL" id="KJF17162.1"/>
    </source>
</evidence>
<protein>
    <recommendedName>
        <fullName evidence="3">HipA-like C-terminal domain-containing protein</fullName>
    </recommendedName>
</protein>
<feature type="domain" description="HipA-like C-terminal" evidence="3">
    <location>
        <begin position="2"/>
        <end position="75"/>
    </location>
</feature>
<organism evidence="4 5">
    <name type="scientific">Acidithrix ferrooxidans</name>
    <dbReference type="NCBI Taxonomy" id="1280514"/>
    <lineage>
        <taxon>Bacteria</taxon>
        <taxon>Bacillati</taxon>
        <taxon>Actinomycetota</taxon>
        <taxon>Acidimicrobiia</taxon>
        <taxon>Acidimicrobiales</taxon>
        <taxon>Acidimicrobiaceae</taxon>
        <taxon>Acidithrix</taxon>
    </lineage>
</organism>
<evidence type="ECO:0000313" key="5">
    <source>
        <dbReference type="Proteomes" id="UP000032360"/>
    </source>
</evidence>
<dbReference type="EMBL" id="JXYS01000062">
    <property type="protein sequence ID" value="KJF17162.1"/>
    <property type="molecule type" value="Genomic_DNA"/>
</dbReference>
<accession>A0A0D8HHA4</accession>
<gene>
    <name evidence="4" type="ORF">AXFE_19710</name>
</gene>
<evidence type="ECO:0000259" key="3">
    <source>
        <dbReference type="Pfam" id="PF07804"/>
    </source>
</evidence>
<dbReference type="OrthoDB" id="3182374at2"/>
<keyword evidence="1" id="KW-0808">Transferase</keyword>
<evidence type="ECO:0000256" key="1">
    <source>
        <dbReference type="ARBA" id="ARBA00022679"/>
    </source>
</evidence>
<dbReference type="Pfam" id="PF07804">
    <property type="entry name" value="HipA_C"/>
    <property type="match status" value="1"/>
</dbReference>
<sequence>MGRWPGDKYRLSYEEVAAAIASVCSAEVVVALDLFCQICFAWLTGNGDVHAKNISVVKSLSGLWSLSLAYDLVSTLF</sequence>
<dbReference type="Proteomes" id="UP000032360">
    <property type="component" value="Unassembled WGS sequence"/>
</dbReference>